<dbReference type="GO" id="GO:0005829">
    <property type="term" value="C:cytosol"/>
    <property type="evidence" value="ECO:0007669"/>
    <property type="project" value="TreeGrafter"/>
</dbReference>
<dbReference type="RefSeq" id="WP_100789683.1">
    <property type="nucleotide sequence ID" value="NZ_NPDQ01000002.1"/>
</dbReference>
<proteinExistence type="inferred from homology"/>
<dbReference type="Gene3D" id="2.130.10.10">
    <property type="entry name" value="YVTN repeat-like/Quinoprotein amine dehydrogenase"/>
    <property type="match status" value="2"/>
</dbReference>
<dbReference type="AlphaFoldDB" id="A0A2M9Y491"/>
<evidence type="ECO:0000313" key="5">
    <source>
        <dbReference type="Proteomes" id="UP000297891"/>
    </source>
</evidence>
<gene>
    <name evidence="4" type="ORF">EHQ30_07835</name>
</gene>
<dbReference type="InterPro" id="IPR050282">
    <property type="entry name" value="Cycloisomerase_2"/>
</dbReference>
<dbReference type="InterPro" id="IPR019405">
    <property type="entry name" value="Lactonase_7-beta_prop"/>
</dbReference>
<dbReference type="SMART" id="SM00635">
    <property type="entry name" value="BID_2"/>
    <property type="match status" value="1"/>
</dbReference>
<accession>A0A2M9Y491</accession>
<dbReference type="GO" id="GO:0017057">
    <property type="term" value="F:6-phosphogluconolactonase activity"/>
    <property type="evidence" value="ECO:0007669"/>
    <property type="project" value="TreeGrafter"/>
</dbReference>
<sequence length="464" mass="49816">MALLVSMLKRILFFFFLFCCLFSFNACLLNPIVRDLLFPEKDPSSKSLLGLLALTVNTNTRVELNHSWAGVRKGESLQLEASYFMYGSKVDSTFQWSSSNPSVATVDANGFVQSIGNGKVYITATSADGRAGASSDITVYTGYVYASLDTSNLVGHLTMNHTTGVLTPTGTIYVGLSTGPTGIAADPSGKYLFTGDFYGGTISQFLINQTTGVLTANSTPTAPAGIQPRNIVITPDGRYLYLASQGTMAIRAYAINANGTLTFINSYSTSNLQTQIQISRNGNFIFYLSSAQTELVSYRINYSDGTLTQAGVSPAFTNTGSDNVATHPNGNFLYVGSYPDLTILRLDPETGSMNFVDSVNHAKSINGSAIHPSGLFYYLIHMIEGIIACYTIDPITGKIAYASAVTGYSTTSLRFMVIDPTGRFAYVADNGGDLLQFSINQITGELTLIGSVDPGGVQWNLIFL</sequence>
<dbReference type="GO" id="GO:0006006">
    <property type="term" value="P:glucose metabolic process"/>
    <property type="evidence" value="ECO:0007669"/>
    <property type="project" value="UniProtKB-KW"/>
</dbReference>
<feature type="domain" description="BIG2" evidence="3">
    <location>
        <begin position="58"/>
        <end position="136"/>
    </location>
</feature>
<dbReference type="PANTHER" id="PTHR30344:SF1">
    <property type="entry name" value="6-PHOSPHOGLUCONOLACTONASE"/>
    <property type="match status" value="1"/>
</dbReference>
<dbReference type="EMBL" id="RQFP01000001">
    <property type="protein sequence ID" value="TGK96502.1"/>
    <property type="molecule type" value="Genomic_DNA"/>
</dbReference>
<dbReference type="PANTHER" id="PTHR30344">
    <property type="entry name" value="6-PHOSPHOGLUCONOLACTONASE-RELATED"/>
    <property type="match status" value="1"/>
</dbReference>
<dbReference type="Pfam" id="PF10282">
    <property type="entry name" value="Lactonase"/>
    <property type="match status" value="2"/>
</dbReference>
<keyword evidence="5" id="KW-1185">Reference proteome</keyword>
<dbReference type="Gene3D" id="2.60.40.1080">
    <property type="match status" value="1"/>
</dbReference>
<evidence type="ECO:0000256" key="1">
    <source>
        <dbReference type="ARBA" id="ARBA00005564"/>
    </source>
</evidence>
<dbReference type="Pfam" id="PF02368">
    <property type="entry name" value="Big_2"/>
    <property type="match status" value="1"/>
</dbReference>
<dbReference type="Proteomes" id="UP000297891">
    <property type="component" value="Unassembled WGS sequence"/>
</dbReference>
<dbReference type="InterPro" id="IPR008964">
    <property type="entry name" value="Invasin/intimin_cell_adhesion"/>
</dbReference>
<dbReference type="SUPFAM" id="SSF49373">
    <property type="entry name" value="Invasin/intimin cell-adhesion fragments"/>
    <property type="match status" value="1"/>
</dbReference>
<dbReference type="InterPro" id="IPR015943">
    <property type="entry name" value="WD40/YVTN_repeat-like_dom_sf"/>
</dbReference>
<keyword evidence="2" id="KW-0119">Carbohydrate metabolism</keyword>
<evidence type="ECO:0000313" key="4">
    <source>
        <dbReference type="EMBL" id="TGK96502.1"/>
    </source>
</evidence>
<dbReference type="SUPFAM" id="SSF75011">
    <property type="entry name" value="3-carboxy-cis,cis-mucoante lactonizing enzyme"/>
    <property type="match status" value="1"/>
</dbReference>
<dbReference type="InterPro" id="IPR003343">
    <property type="entry name" value="Big_2"/>
</dbReference>
<organism evidence="4 5">
    <name type="scientific">Leptospira brenneri</name>
    <dbReference type="NCBI Taxonomy" id="2023182"/>
    <lineage>
        <taxon>Bacteria</taxon>
        <taxon>Pseudomonadati</taxon>
        <taxon>Spirochaetota</taxon>
        <taxon>Spirochaetia</taxon>
        <taxon>Leptospirales</taxon>
        <taxon>Leptospiraceae</taxon>
        <taxon>Leptospira</taxon>
    </lineage>
</organism>
<comment type="similarity">
    <text evidence="1">Belongs to the cycloisomerase 2 family.</text>
</comment>
<dbReference type="OrthoDB" id="344143at2"/>
<evidence type="ECO:0000259" key="3">
    <source>
        <dbReference type="SMART" id="SM00635"/>
    </source>
</evidence>
<protein>
    <submittedName>
        <fullName evidence="4">6-phosphogluconolactonase</fullName>
    </submittedName>
</protein>
<keyword evidence="2" id="KW-0313">Glucose metabolism</keyword>
<evidence type="ECO:0000256" key="2">
    <source>
        <dbReference type="ARBA" id="ARBA00022526"/>
    </source>
</evidence>
<reference evidence="4" key="1">
    <citation type="journal article" date="2019" name="PLoS Negl. Trop. Dis.">
        <title>Revisiting the worldwide diversity of Leptospira species in the environment.</title>
        <authorList>
            <person name="Vincent A.T."/>
            <person name="Schiettekatte O."/>
            <person name="Bourhy P."/>
            <person name="Veyrier F.J."/>
            <person name="Picardeau M."/>
        </authorList>
    </citation>
    <scope>NUCLEOTIDE SEQUENCE [LARGE SCALE GENOMIC DNA]</scope>
    <source>
        <strain evidence="4">201800277</strain>
    </source>
</reference>
<name>A0A2M9Y491_9LEPT</name>
<comment type="caution">
    <text evidence="4">The sequence shown here is derived from an EMBL/GenBank/DDBJ whole genome shotgun (WGS) entry which is preliminary data.</text>
</comment>